<evidence type="ECO:0000313" key="2">
    <source>
        <dbReference type="EMBL" id="TEB23820.1"/>
    </source>
</evidence>
<name>A0A4Y7SPM5_COPMI</name>
<feature type="region of interest" description="Disordered" evidence="1">
    <location>
        <begin position="253"/>
        <end position="278"/>
    </location>
</feature>
<organism evidence="2 3">
    <name type="scientific">Coprinellus micaceus</name>
    <name type="common">Glistening ink-cap mushroom</name>
    <name type="synonym">Coprinus micaceus</name>
    <dbReference type="NCBI Taxonomy" id="71717"/>
    <lineage>
        <taxon>Eukaryota</taxon>
        <taxon>Fungi</taxon>
        <taxon>Dikarya</taxon>
        <taxon>Basidiomycota</taxon>
        <taxon>Agaricomycotina</taxon>
        <taxon>Agaricomycetes</taxon>
        <taxon>Agaricomycetidae</taxon>
        <taxon>Agaricales</taxon>
        <taxon>Agaricineae</taxon>
        <taxon>Psathyrellaceae</taxon>
        <taxon>Coprinellus</taxon>
    </lineage>
</organism>
<evidence type="ECO:0000313" key="3">
    <source>
        <dbReference type="Proteomes" id="UP000298030"/>
    </source>
</evidence>
<feature type="compositionally biased region" description="Polar residues" evidence="1">
    <location>
        <begin position="263"/>
        <end position="278"/>
    </location>
</feature>
<protein>
    <submittedName>
        <fullName evidence="2">Uncharacterized protein</fullName>
    </submittedName>
</protein>
<sequence length="625" mass="69343">MDPTLWTSFLNANLHEYQFLRVVARSGDLPVGVWFKSPRAANSREGVKTSDNSSERTLKAIRDNLPRIRRLAIDLSRARIESNRDANLQMLRLLTSSIPNLHTLSLAGSSGQFLDLTPTATSAPIFGGEAARIQHLELMDFIVPPRAFAHTIVSLSIGFNAVAKLMEVLPPWIEHIQQSDIPGLRDLAICGPTSKENTNRYVYPWDNEIPPVKIPSTIERVKIVGSMPACLYICRKLRDSVGPRSNAIQRRLAERPSKRGPTNPGNHQTVVSSVGERTSNGCQRRFDGDVGFGCSRNAPPTALERRSRWNAGIKVCDIGGLISIPTTVNFEIRATFHSADTRLYVQLLTGYLSRQWGGATSSETSLTVSPGMASFTLSGTRSATITYVPSSPGAYEPMVCMVLRNMNPCYQRLDPTYLLDDTVSEETCFTLHLEISEADLQAKSGNSSCSDIPSAISHLLQSFRGVRTLRIKRYDLEGSRTTKSKGWFEDLRLLESRRKGKEREYPLPGPQCVQLSQAQGGNTGELPMSCLRVCKTVSFCERAYLQMRSQSFGHADDCESYQWSQRCDVGIRVREQQVATGSYARVDPHGPRPTRAVIAYQRAAAVLREPRDRLPMSIGHDSGVL</sequence>
<reference evidence="2 3" key="1">
    <citation type="journal article" date="2019" name="Nat. Ecol. Evol.">
        <title>Megaphylogeny resolves global patterns of mushroom evolution.</title>
        <authorList>
            <person name="Varga T."/>
            <person name="Krizsan K."/>
            <person name="Foldi C."/>
            <person name="Dima B."/>
            <person name="Sanchez-Garcia M."/>
            <person name="Sanchez-Ramirez S."/>
            <person name="Szollosi G.J."/>
            <person name="Szarkandi J.G."/>
            <person name="Papp V."/>
            <person name="Albert L."/>
            <person name="Andreopoulos W."/>
            <person name="Angelini C."/>
            <person name="Antonin V."/>
            <person name="Barry K.W."/>
            <person name="Bougher N.L."/>
            <person name="Buchanan P."/>
            <person name="Buyck B."/>
            <person name="Bense V."/>
            <person name="Catcheside P."/>
            <person name="Chovatia M."/>
            <person name="Cooper J."/>
            <person name="Damon W."/>
            <person name="Desjardin D."/>
            <person name="Finy P."/>
            <person name="Geml J."/>
            <person name="Haridas S."/>
            <person name="Hughes K."/>
            <person name="Justo A."/>
            <person name="Karasinski D."/>
            <person name="Kautmanova I."/>
            <person name="Kiss B."/>
            <person name="Kocsube S."/>
            <person name="Kotiranta H."/>
            <person name="LaButti K.M."/>
            <person name="Lechner B.E."/>
            <person name="Liimatainen K."/>
            <person name="Lipzen A."/>
            <person name="Lukacs Z."/>
            <person name="Mihaltcheva S."/>
            <person name="Morgado L.N."/>
            <person name="Niskanen T."/>
            <person name="Noordeloos M.E."/>
            <person name="Ohm R.A."/>
            <person name="Ortiz-Santana B."/>
            <person name="Ovrebo C."/>
            <person name="Racz N."/>
            <person name="Riley R."/>
            <person name="Savchenko A."/>
            <person name="Shiryaev A."/>
            <person name="Soop K."/>
            <person name="Spirin V."/>
            <person name="Szebenyi C."/>
            <person name="Tomsovsky M."/>
            <person name="Tulloss R.E."/>
            <person name="Uehling J."/>
            <person name="Grigoriev I.V."/>
            <person name="Vagvolgyi C."/>
            <person name="Papp T."/>
            <person name="Martin F.M."/>
            <person name="Miettinen O."/>
            <person name="Hibbett D.S."/>
            <person name="Nagy L.G."/>
        </authorList>
    </citation>
    <scope>NUCLEOTIDE SEQUENCE [LARGE SCALE GENOMIC DNA]</scope>
    <source>
        <strain evidence="2 3">FP101781</strain>
    </source>
</reference>
<dbReference type="AlphaFoldDB" id="A0A4Y7SPM5"/>
<gene>
    <name evidence="2" type="ORF">FA13DRAFT_1397637</name>
</gene>
<proteinExistence type="predicted"/>
<dbReference type="EMBL" id="QPFP01000073">
    <property type="protein sequence ID" value="TEB23820.1"/>
    <property type="molecule type" value="Genomic_DNA"/>
</dbReference>
<keyword evidence="3" id="KW-1185">Reference proteome</keyword>
<dbReference type="Proteomes" id="UP000298030">
    <property type="component" value="Unassembled WGS sequence"/>
</dbReference>
<evidence type="ECO:0000256" key="1">
    <source>
        <dbReference type="SAM" id="MobiDB-lite"/>
    </source>
</evidence>
<accession>A0A4Y7SPM5</accession>
<comment type="caution">
    <text evidence="2">The sequence shown here is derived from an EMBL/GenBank/DDBJ whole genome shotgun (WGS) entry which is preliminary data.</text>
</comment>